<evidence type="ECO:0000313" key="1">
    <source>
        <dbReference type="EMBL" id="VEB02577.1"/>
    </source>
</evidence>
<dbReference type="Proteomes" id="UP000282433">
    <property type="component" value="Chromosome"/>
</dbReference>
<protein>
    <submittedName>
        <fullName evidence="1">Uncharacterized protein</fullName>
    </submittedName>
</protein>
<reference evidence="1 2" key="1">
    <citation type="submission" date="2018-12" db="EMBL/GenBank/DDBJ databases">
        <authorList>
            <consortium name="Pathogen Informatics"/>
        </authorList>
    </citation>
    <scope>NUCLEOTIDE SEQUENCE [LARGE SCALE GENOMIC DNA]</scope>
    <source>
        <strain evidence="1 2">NCTC13635</strain>
    </source>
</reference>
<organism evidence="1 2">
    <name type="scientific">Klebsiella pneumoniae</name>
    <dbReference type="NCBI Taxonomy" id="573"/>
    <lineage>
        <taxon>Bacteria</taxon>
        <taxon>Pseudomonadati</taxon>
        <taxon>Pseudomonadota</taxon>
        <taxon>Gammaproteobacteria</taxon>
        <taxon>Enterobacterales</taxon>
        <taxon>Enterobacteriaceae</taxon>
        <taxon>Klebsiella/Raoultella group</taxon>
        <taxon>Klebsiella</taxon>
        <taxon>Klebsiella pneumoniae complex</taxon>
    </lineage>
</organism>
<proteinExistence type="predicted"/>
<dbReference type="EMBL" id="LR134162">
    <property type="protein sequence ID" value="VEB02577.1"/>
    <property type="molecule type" value="Genomic_DNA"/>
</dbReference>
<dbReference type="AlphaFoldDB" id="A0A3S4IPI7"/>
<gene>
    <name evidence="1" type="ORF">NCTC13635_02962</name>
</gene>
<name>A0A3S4IPI7_KLEPN</name>
<accession>A0A3S4IPI7</accession>
<evidence type="ECO:0000313" key="2">
    <source>
        <dbReference type="Proteomes" id="UP000282433"/>
    </source>
</evidence>
<sequence>MAAFAIKPFRMAANIVALQAIHHFLSRQLHYEIVGDDEEALRQVFGILTEQNSSIRTLKIFGWRLNNF</sequence>